<dbReference type="Pfam" id="PF01593">
    <property type="entry name" value="Amino_oxidase"/>
    <property type="match status" value="1"/>
</dbReference>
<dbReference type="PANTHER" id="PTHR42841">
    <property type="entry name" value="AMINE OXIDASE"/>
    <property type="match status" value="1"/>
</dbReference>
<dbReference type="InterPro" id="IPR002937">
    <property type="entry name" value="Amino_oxidase"/>
</dbReference>
<feature type="domain" description="Amine oxidase" evidence="1">
    <location>
        <begin position="17"/>
        <end position="434"/>
    </location>
</feature>
<reference evidence="3" key="1">
    <citation type="journal article" date="2019" name="Int. J. Syst. Evol. Microbiol.">
        <title>The Global Catalogue of Microorganisms (GCM) 10K type strain sequencing project: providing services to taxonomists for standard genome sequencing and annotation.</title>
        <authorList>
            <consortium name="The Broad Institute Genomics Platform"/>
            <consortium name="The Broad Institute Genome Sequencing Center for Infectious Disease"/>
            <person name="Wu L."/>
            <person name="Ma J."/>
        </authorList>
    </citation>
    <scope>NUCLEOTIDE SEQUENCE [LARGE SCALE GENOMIC DNA]</scope>
    <source>
        <strain evidence="3">JCM 17225</strain>
    </source>
</reference>
<dbReference type="EMBL" id="BAABDK010000025">
    <property type="protein sequence ID" value="GAA4044753.1"/>
    <property type="molecule type" value="Genomic_DNA"/>
</dbReference>
<dbReference type="InterPro" id="IPR036188">
    <property type="entry name" value="FAD/NAD-bd_sf"/>
</dbReference>
<evidence type="ECO:0000313" key="2">
    <source>
        <dbReference type="EMBL" id="GAA4044753.1"/>
    </source>
</evidence>
<dbReference type="RefSeq" id="WP_345056774.1">
    <property type="nucleotide sequence ID" value="NZ_BAABDK010000025.1"/>
</dbReference>
<keyword evidence="3" id="KW-1185">Reference proteome</keyword>
<comment type="caution">
    <text evidence="2">The sequence shown here is derived from an EMBL/GenBank/DDBJ whole genome shotgun (WGS) entry which is preliminary data.</text>
</comment>
<accession>A0ABP7UJ98</accession>
<dbReference type="SUPFAM" id="SSF51905">
    <property type="entry name" value="FAD/NAD(P)-binding domain"/>
    <property type="match status" value="1"/>
</dbReference>
<evidence type="ECO:0000313" key="3">
    <source>
        <dbReference type="Proteomes" id="UP001501469"/>
    </source>
</evidence>
<protein>
    <submittedName>
        <fullName evidence="2">NAD(P)/FAD-dependent oxidoreductase</fullName>
    </submittedName>
</protein>
<sequence length="436" mass="46753">MSFTVNSNPIIIIGAGMAGLACATWLHRAGRAVLVLDAADAVGGRVRTDVTPEGFRLDRGFQVLQTNYPEARRIFDYGALNLKCFHSGAVIRLPNGNETTLRNPLQKPLAAFSALTSPIGTLPDKLRILSLVRHVLTHTPEELLARTTSEDTVAFLRHYGFSELIIDTFFRPFFGGVFLDRGLTTASNFFEFIFQQFVTGDAAVPALGIQEMPEQLAGRLPLGSVRLNTPVAGIVDGSQVRLTTGKVLQASAIVLATDGLAALRLLAGRSGNPDDAPTTEAGSFPTAARITTCTYFATPGGHSPGRNDKLLRLNAMPGALAHNVAFPADVSGTYAPAGRSLISVSTHGERSLGEAELVPRLREELATWFGPAARDWEHLRSYRIAAALPVYPAGQPPRQPLILGDNLYRCGDWASYPSLNGALATGREVAEMIIKG</sequence>
<organism evidence="2 3">
    <name type="scientific">Hymenobacter glaciei</name>
    <dbReference type="NCBI Taxonomy" id="877209"/>
    <lineage>
        <taxon>Bacteria</taxon>
        <taxon>Pseudomonadati</taxon>
        <taxon>Bacteroidota</taxon>
        <taxon>Cytophagia</taxon>
        <taxon>Cytophagales</taxon>
        <taxon>Hymenobacteraceae</taxon>
        <taxon>Hymenobacter</taxon>
    </lineage>
</organism>
<proteinExistence type="predicted"/>
<name>A0ABP7UJ98_9BACT</name>
<gene>
    <name evidence="2" type="ORF">GCM10022409_33520</name>
</gene>
<dbReference type="Gene3D" id="3.50.50.60">
    <property type="entry name" value="FAD/NAD(P)-binding domain"/>
    <property type="match status" value="1"/>
</dbReference>
<evidence type="ECO:0000259" key="1">
    <source>
        <dbReference type="Pfam" id="PF01593"/>
    </source>
</evidence>
<dbReference type="Proteomes" id="UP001501469">
    <property type="component" value="Unassembled WGS sequence"/>
</dbReference>